<reference evidence="12" key="3">
    <citation type="submission" date="2023-06" db="EMBL/GenBank/DDBJ databases">
        <title>Pangenomics reveal diversification of enzyme families and niche specialization in globally abundant SAR202 bacteria.</title>
        <authorList>
            <person name="Saw J.H.W."/>
        </authorList>
    </citation>
    <scope>NUCLEOTIDE SEQUENCE [LARGE SCALE GENOMIC DNA]</scope>
    <source>
        <strain evidence="12">JH1073</strain>
    </source>
</reference>
<dbReference type="InterPro" id="IPR001892">
    <property type="entry name" value="Ribosomal_uS13"/>
</dbReference>
<evidence type="ECO:0000256" key="6">
    <source>
        <dbReference type="ARBA" id="ARBA00035166"/>
    </source>
</evidence>
<dbReference type="RefSeq" id="WP_342825641.1">
    <property type="nucleotide sequence ID" value="NZ_CP046146.1"/>
</dbReference>
<dbReference type="GO" id="GO:0005829">
    <property type="term" value="C:cytosol"/>
    <property type="evidence" value="ECO:0007669"/>
    <property type="project" value="TreeGrafter"/>
</dbReference>
<feature type="region of interest" description="Disordered" evidence="9">
    <location>
        <begin position="93"/>
        <end position="127"/>
    </location>
</feature>
<dbReference type="Proteomes" id="UP001321249">
    <property type="component" value="Unassembled WGS sequence"/>
</dbReference>
<organism evidence="11 12">
    <name type="scientific">Candidatus Lucifugimonas marina</name>
    <dbReference type="NCBI Taxonomy" id="3038979"/>
    <lineage>
        <taxon>Bacteria</taxon>
        <taxon>Bacillati</taxon>
        <taxon>Chloroflexota</taxon>
        <taxon>Dehalococcoidia</taxon>
        <taxon>SAR202 cluster</taxon>
        <taxon>Candidatus Lucifugimonadales</taxon>
        <taxon>Candidatus Lucifugimonadaceae</taxon>
        <taxon>Candidatus Lucifugimonas</taxon>
    </lineage>
</organism>
<dbReference type="InterPro" id="IPR010979">
    <property type="entry name" value="Ribosomal_uS13-like_H2TH"/>
</dbReference>
<dbReference type="NCBIfam" id="TIGR03631">
    <property type="entry name" value="uS13_bact"/>
    <property type="match status" value="1"/>
</dbReference>
<evidence type="ECO:0000256" key="1">
    <source>
        <dbReference type="ARBA" id="ARBA00008080"/>
    </source>
</evidence>
<dbReference type="PIRSF" id="PIRSF002134">
    <property type="entry name" value="Ribosomal_S13"/>
    <property type="match status" value="1"/>
</dbReference>
<dbReference type="PROSITE" id="PS50159">
    <property type="entry name" value="RIBOSOMAL_S13_2"/>
    <property type="match status" value="1"/>
</dbReference>
<evidence type="ECO:0000256" key="5">
    <source>
        <dbReference type="ARBA" id="ARBA00023274"/>
    </source>
</evidence>
<dbReference type="EMBL" id="WMBE01000003">
    <property type="protein sequence ID" value="MDG0867352.1"/>
    <property type="molecule type" value="Genomic_DNA"/>
</dbReference>
<dbReference type="Pfam" id="PF00416">
    <property type="entry name" value="Ribosomal_S13"/>
    <property type="match status" value="1"/>
</dbReference>
<dbReference type="InterPro" id="IPR019980">
    <property type="entry name" value="Ribosomal_uS13_bac-type"/>
</dbReference>
<keyword evidence="4 7" id="KW-0689">Ribosomal protein</keyword>
<evidence type="ECO:0000256" key="4">
    <source>
        <dbReference type="ARBA" id="ARBA00022980"/>
    </source>
</evidence>
<comment type="subunit">
    <text evidence="7">Part of the 30S ribosomal subunit. Forms a loose heterodimer with protein S19. Forms two bridges to the 50S subunit in the 70S ribosome.</text>
</comment>
<dbReference type="Gene3D" id="1.10.8.50">
    <property type="match status" value="1"/>
</dbReference>
<protein>
    <recommendedName>
        <fullName evidence="6 7">Small ribosomal subunit protein uS13</fullName>
    </recommendedName>
</protein>
<dbReference type="GO" id="GO:0019843">
    <property type="term" value="F:rRNA binding"/>
    <property type="evidence" value="ECO:0007669"/>
    <property type="project" value="UniProtKB-UniRule"/>
</dbReference>
<evidence type="ECO:0000313" key="13">
    <source>
        <dbReference type="Proteomes" id="UP001321249"/>
    </source>
</evidence>
<dbReference type="HAMAP" id="MF_01315">
    <property type="entry name" value="Ribosomal_uS13"/>
    <property type="match status" value="1"/>
</dbReference>
<dbReference type="InterPro" id="IPR027437">
    <property type="entry name" value="Rbsml_uS13_C"/>
</dbReference>
<reference evidence="11" key="2">
    <citation type="journal article" date="2023" name="Nat. Commun.">
        <title>Cultivation of marine bacteria of the SAR202 clade.</title>
        <authorList>
            <person name="Lim Y."/>
            <person name="Seo J.H."/>
            <person name="Giovannoni S.J."/>
            <person name="Kang I."/>
            <person name="Cho J.C."/>
        </authorList>
    </citation>
    <scope>NUCLEOTIDE SEQUENCE</scope>
    <source>
        <strain evidence="11">JH1073</strain>
    </source>
</reference>
<proteinExistence type="inferred from homology"/>
<dbReference type="InterPro" id="IPR018269">
    <property type="entry name" value="Ribosomal_uS13_CS"/>
</dbReference>
<gene>
    <name evidence="7 11" type="primary">rpsM</name>
    <name evidence="10" type="ORF">GKO46_09745</name>
    <name evidence="11" type="ORF">GKO48_11795</name>
</gene>
<comment type="similarity">
    <text evidence="1 7 8">Belongs to the universal ribosomal protein uS13 family.</text>
</comment>
<evidence type="ECO:0000256" key="8">
    <source>
        <dbReference type="RuleBase" id="RU003830"/>
    </source>
</evidence>
<dbReference type="GO" id="GO:0015935">
    <property type="term" value="C:small ribosomal subunit"/>
    <property type="evidence" value="ECO:0007669"/>
    <property type="project" value="TreeGrafter"/>
</dbReference>
<evidence type="ECO:0000313" key="12">
    <source>
        <dbReference type="Proteomes" id="UP001219901"/>
    </source>
</evidence>
<keyword evidence="7" id="KW-0820">tRNA-binding</keyword>
<dbReference type="Gene3D" id="4.10.910.10">
    <property type="entry name" value="30s ribosomal protein s13, domain 2"/>
    <property type="match status" value="1"/>
</dbReference>
<reference evidence="12 13" key="1">
    <citation type="submission" date="2019-11" db="EMBL/GenBank/DDBJ databases">
        <authorList>
            <person name="Cho J.-C."/>
        </authorList>
    </citation>
    <scope>NUCLEOTIDE SEQUENCE [LARGE SCALE GENOMIC DNA]</scope>
    <source>
        <strain evidence="11 12">JH1073</strain>
        <strain evidence="10 13">JH702</strain>
    </source>
</reference>
<accession>A0AAJ5ZL90</accession>
<dbReference type="GO" id="GO:0000049">
    <property type="term" value="F:tRNA binding"/>
    <property type="evidence" value="ECO:0007669"/>
    <property type="project" value="UniProtKB-UniRule"/>
</dbReference>
<evidence type="ECO:0000256" key="3">
    <source>
        <dbReference type="ARBA" id="ARBA00022884"/>
    </source>
</evidence>
<dbReference type="GO" id="GO:0006412">
    <property type="term" value="P:translation"/>
    <property type="evidence" value="ECO:0007669"/>
    <property type="project" value="UniProtKB-UniRule"/>
</dbReference>
<evidence type="ECO:0000256" key="9">
    <source>
        <dbReference type="SAM" id="MobiDB-lite"/>
    </source>
</evidence>
<comment type="function">
    <text evidence="7">Located at the top of the head of the 30S subunit, it contacts several helices of the 16S rRNA. In the 70S ribosome it contacts the 23S rRNA (bridge B1a) and protein L5 of the 50S subunit (bridge B1b), connecting the 2 subunits; these bridges are implicated in subunit movement. Contacts the tRNAs in the A and P-sites.</text>
</comment>
<dbReference type="FunFam" id="1.10.8.50:FF:000001">
    <property type="entry name" value="30S ribosomal protein S13"/>
    <property type="match status" value="1"/>
</dbReference>
<evidence type="ECO:0000313" key="10">
    <source>
        <dbReference type="EMBL" id="MDG0867352.1"/>
    </source>
</evidence>
<evidence type="ECO:0000313" key="11">
    <source>
        <dbReference type="EMBL" id="WFG40263.1"/>
    </source>
</evidence>
<dbReference type="GO" id="GO:0003735">
    <property type="term" value="F:structural constituent of ribosome"/>
    <property type="evidence" value="ECO:0007669"/>
    <property type="project" value="InterPro"/>
</dbReference>
<dbReference type="SUPFAM" id="SSF46946">
    <property type="entry name" value="S13-like H2TH domain"/>
    <property type="match status" value="1"/>
</dbReference>
<name>A0AAJ5ZL90_9CHLR</name>
<evidence type="ECO:0000256" key="2">
    <source>
        <dbReference type="ARBA" id="ARBA00022730"/>
    </source>
</evidence>
<evidence type="ECO:0000256" key="7">
    <source>
        <dbReference type="HAMAP-Rule" id="MF_01315"/>
    </source>
</evidence>
<dbReference type="Proteomes" id="UP001219901">
    <property type="component" value="Chromosome"/>
</dbReference>
<dbReference type="EMBL" id="CP046147">
    <property type="protein sequence ID" value="WFG40263.1"/>
    <property type="molecule type" value="Genomic_DNA"/>
</dbReference>
<keyword evidence="5 7" id="KW-0687">Ribonucleoprotein</keyword>
<dbReference type="PANTHER" id="PTHR10871:SF1">
    <property type="entry name" value="SMALL RIBOSOMAL SUBUNIT PROTEIN US13M"/>
    <property type="match status" value="1"/>
</dbReference>
<dbReference type="PROSITE" id="PS00646">
    <property type="entry name" value="RIBOSOMAL_S13_1"/>
    <property type="match status" value="1"/>
</dbReference>
<dbReference type="AlphaFoldDB" id="A0AAJ5ZL90"/>
<dbReference type="PANTHER" id="PTHR10871">
    <property type="entry name" value="30S RIBOSOMAL PROTEIN S13/40S RIBOSOMAL PROTEIN S18"/>
    <property type="match status" value="1"/>
</dbReference>
<keyword evidence="3 7" id="KW-0694">RNA-binding</keyword>
<keyword evidence="12" id="KW-1185">Reference proteome</keyword>
<sequence length="127" mass="14349">MAIVAGVNIPDNQRLEIALTSIYGIGRTTSKKIVEESGMTEATRVRDLNDEELARVRSAVERTGLLIEGDLRRETQLNIRRLTDIQTLRGLRHRRGLPVRGQRTKTNARTKRGRRQTVAGRKRVAGH</sequence>
<keyword evidence="2 7" id="KW-0699">rRNA-binding</keyword>